<gene>
    <name evidence="2" type="ORF">G6N73_05930</name>
</gene>
<dbReference type="Proteomes" id="UP001642900">
    <property type="component" value="Unassembled WGS sequence"/>
</dbReference>
<dbReference type="Pfam" id="PF14384">
    <property type="entry name" value="BrnA_antitoxin"/>
    <property type="match status" value="1"/>
</dbReference>
<sequence>MSKKQPEWKEATRKALANLDEMSDVEDASISADALADPDNPPADDLLRRRGRPVSLSRKRAIKLRIDPDVIDRFRQSGPGWQSRMNDVLRKAVGL</sequence>
<protein>
    <submittedName>
        <fullName evidence="2">BrnA antitoxin family protein</fullName>
    </submittedName>
</protein>
<evidence type="ECO:0000313" key="2">
    <source>
        <dbReference type="EMBL" id="NGO50719.1"/>
    </source>
</evidence>
<dbReference type="EMBL" id="JAAKZF010000004">
    <property type="protein sequence ID" value="NGO50719.1"/>
    <property type="molecule type" value="Genomic_DNA"/>
</dbReference>
<evidence type="ECO:0000313" key="3">
    <source>
        <dbReference type="Proteomes" id="UP001642900"/>
    </source>
</evidence>
<keyword evidence="3" id="KW-1185">Reference proteome</keyword>
<comment type="caution">
    <text evidence="2">The sequence shown here is derived from an EMBL/GenBank/DDBJ whole genome shotgun (WGS) entry which is preliminary data.</text>
</comment>
<evidence type="ECO:0000256" key="1">
    <source>
        <dbReference type="SAM" id="MobiDB-lite"/>
    </source>
</evidence>
<accession>A0A6G4W7Y8</accession>
<proteinExistence type="predicted"/>
<dbReference type="RefSeq" id="WP_165024684.1">
    <property type="nucleotide sequence ID" value="NZ_JAAKZF010000004.1"/>
</dbReference>
<reference evidence="2 3" key="1">
    <citation type="submission" date="2020-02" db="EMBL/GenBank/DDBJ databases">
        <title>Genome sequence of strain CCNWXJ40-4.</title>
        <authorList>
            <person name="Gao J."/>
            <person name="Sun J."/>
        </authorList>
    </citation>
    <scope>NUCLEOTIDE SEQUENCE [LARGE SCALE GENOMIC DNA]</scope>
    <source>
        <strain evidence="2 3">CCNWXJ 40-4</strain>
    </source>
</reference>
<feature type="region of interest" description="Disordered" evidence="1">
    <location>
        <begin position="27"/>
        <end position="53"/>
    </location>
</feature>
<name>A0A6G4W7Y8_9HYPH</name>
<organism evidence="2 3">
    <name type="scientific">Allomesorhizobium camelthorni</name>
    <dbReference type="NCBI Taxonomy" id="475069"/>
    <lineage>
        <taxon>Bacteria</taxon>
        <taxon>Pseudomonadati</taxon>
        <taxon>Pseudomonadota</taxon>
        <taxon>Alphaproteobacteria</taxon>
        <taxon>Hyphomicrobiales</taxon>
        <taxon>Phyllobacteriaceae</taxon>
        <taxon>Allomesorhizobium</taxon>
    </lineage>
</organism>
<dbReference type="AlphaFoldDB" id="A0A6G4W7Y8"/>
<dbReference type="InterPro" id="IPR025528">
    <property type="entry name" value="BrnA_antitoxin"/>
</dbReference>